<keyword evidence="3 5" id="KW-0548">Nucleotidyltransferase</keyword>
<comment type="subunit">
    <text evidence="3">Part of the RNA polymerase complex.</text>
</comment>
<comment type="function">
    <text evidence="3">DNA-dependent RNA polymerase (RNAP) catalyzes the transcription of DNA into RNA using the four ribonucleoside triphosphates as substrates.</text>
</comment>
<name>A0A075ICX0_9ARCH</name>
<organism evidence="5">
    <name type="scientific">uncultured marine thaumarchaeote SAT1000_37_C08</name>
    <dbReference type="NCBI Taxonomy" id="1456406"/>
    <lineage>
        <taxon>Archaea</taxon>
        <taxon>Nitrososphaerota</taxon>
        <taxon>environmental samples</taxon>
    </lineage>
</organism>
<comment type="similarity">
    <text evidence="3">Belongs to the archaeal Rpo11/eukaryotic RPB11/RPC19 RNA polymerase subunit family.</text>
</comment>
<dbReference type="InterPro" id="IPR022905">
    <property type="entry name" value="Rpo11-like"/>
</dbReference>
<accession>A0A075ICX0</accession>
<evidence type="ECO:0000313" key="5">
    <source>
        <dbReference type="EMBL" id="AIF24707.1"/>
    </source>
</evidence>
<dbReference type="GO" id="GO:0006351">
    <property type="term" value="P:DNA-templated transcription"/>
    <property type="evidence" value="ECO:0007669"/>
    <property type="project" value="UniProtKB-UniRule"/>
</dbReference>
<comment type="catalytic activity">
    <reaction evidence="3">
        <text>RNA(n) + a ribonucleoside 5'-triphosphate = RNA(n+1) + diphosphate</text>
        <dbReference type="Rhea" id="RHEA:21248"/>
        <dbReference type="Rhea" id="RHEA-COMP:14527"/>
        <dbReference type="Rhea" id="RHEA-COMP:17342"/>
        <dbReference type="ChEBI" id="CHEBI:33019"/>
        <dbReference type="ChEBI" id="CHEBI:61557"/>
        <dbReference type="ChEBI" id="CHEBI:140395"/>
        <dbReference type="EC" id="2.7.7.6"/>
    </reaction>
</comment>
<dbReference type="AlphaFoldDB" id="A0A075ICX0"/>
<evidence type="ECO:0000259" key="4">
    <source>
        <dbReference type="Pfam" id="PF13656"/>
    </source>
</evidence>
<dbReference type="GO" id="GO:0003899">
    <property type="term" value="F:DNA-directed RNA polymerase activity"/>
    <property type="evidence" value="ECO:0007669"/>
    <property type="project" value="UniProtKB-UniRule"/>
</dbReference>
<dbReference type="Pfam" id="PF13656">
    <property type="entry name" value="RNA_pol_L_2"/>
    <property type="match status" value="1"/>
</dbReference>
<keyword evidence="3" id="KW-0963">Cytoplasm</keyword>
<evidence type="ECO:0000256" key="3">
    <source>
        <dbReference type="HAMAP-Rule" id="MF_00261"/>
    </source>
</evidence>
<protein>
    <recommendedName>
        <fullName evidence="3">DNA-directed RNA polymerase subunit Rpo11</fullName>
        <ecNumber evidence="3">2.7.7.6</ecNumber>
    </recommendedName>
    <alternativeName>
        <fullName evidence="3">DNA-directed RNA polymerase subunit L</fullName>
    </alternativeName>
</protein>
<gene>
    <name evidence="3 5" type="primary">rpoL</name>
    <name evidence="3" type="synonym">rpo11</name>
</gene>
<dbReference type="GO" id="GO:0000428">
    <property type="term" value="C:DNA-directed RNA polymerase complex"/>
    <property type="evidence" value="ECO:0007669"/>
    <property type="project" value="UniProtKB-KW"/>
</dbReference>
<dbReference type="InterPro" id="IPR036603">
    <property type="entry name" value="RBP11-like"/>
</dbReference>
<keyword evidence="2 3" id="KW-0804">Transcription</keyword>
<dbReference type="SUPFAM" id="SSF55257">
    <property type="entry name" value="RBP11-like subunits of RNA polymerase"/>
    <property type="match status" value="1"/>
</dbReference>
<dbReference type="HAMAP" id="MF_00261">
    <property type="entry name" value="RNApol_arch_Rpo11"/>
    <property type="match status" value="1"/>
</dbReference>
<dbReference type="Gene3D" id="3.30.1360.10">
    <property type="entry name" value="RNA polymerase, RBP11-like subunit"/>
    <property type="match status" value="1"/>
</dbReference>
<keyword evidence="3 5" id="KW-0808">Transferase</keyword>
<evidence type="ECO:0000256" key="1">
    <source>
        <dbReference type="ARBA" id="ARBA00022478"/>
    </source>
</evidence>
<dbReference type="EMBL" id="KF901269">
    <property type="protein sequence ID" value="AIF24707.1"/>
    <property type="molecule type" value="Genomic_DNA"/>
</dbReference>
<dbReference type="InterPro" id="IPR009025">
    <property type="entry name" value="RBP11-like_dimer"/>
</dbReference>
<dbReference type="GO" id="GO:0046983">
    <property type="term" value="F:protein dimerization activity"/>
    <property type="evidence" value="ECO:0007669"/>
    <property type="project" value="InterPro"/>
</dbReference>
<evidence type="ECO:0000256" key="2">
    <source>
        <dbReference type="ARBA" id="ARBA00023163"/>
    </source>
</evidence>
<reference evidence="5" key="1">
    <citation type="journal article" date="2014" name="Genome Biol. Evol.">
        <title>Pangenome evidence for extensive interdomain horizontal transfer affecting lineage core and shell genes in uncultured planktonic thaumarchaeota and euryarchaeota.</title>
        <authorList>
            <person name="Deschamps P."/>
            <person name="Zivanovic Y."/>
            <person name="Moreira D."/>
            <person name="Rodriguez-Valera F."/>
            <person name="Lopez-Garcia P."/>
        </authorList>
    </citation>
    <scope>NUCLEOTIDE SEQUENCE</scope>
</reference>
<feature type="domain" description="DNA-directed RNA polymerase RBP11-like dimerisation" evidence="4">
    <location>
        <begin position="28"/>
        <end position="97"/>
    </location>
</feature>
<proteinExistence type="inferred from homology"/>
<keyword evidence="1 3" id="KW-0240">DNA-directed RNA polymerase</keyword>
<dbReference type="GO" id="GO:0005737">
    <property type="term" value="C:cytoplasm"/>
    <property type="evidence" value="ECO:0007669"/>
    <property type="project" value="UniProtKB-SubCell"/>
</dbReference>
<comment type="subcellular location">
    <subcellularLocation>
        <location evidence="3">Cytoplasm</location>
    </subcellularLocation>
</comment>
<sequence length="104" mass="11832">MLIMIYNHNKWFFAWMEVQLRDLTKKEANLSIFGGDAAILNVIQDELLENPGTKFAGVITKHPLTDEIWMRVVSTNPLKDIVKATNTVIEDTAELKKLFVSKLG</sequence>
<dbReference type="EC" id="2.7.7.6" evidence="3"/>